<evidence type="ECO:0000313" key="6">
    <source>
        <dbReference type="Proteomes" id="UP000315636"/>
    </source>
</evidence>
<keyword evidence="3" id="KW-0472">Membrane</keyword>
<dbReference type="PANTHER" id="PTHR22911:SF137">
    <property type="entry name" value="SOLUTE CARRIER FAMILY 35 MEMBER G2-RELATED"/>
    <property type="match status" value="1"/>
</dbReference>
<reference evidence="5 6" key="1">
    <citation type="submission" date="2017-05" db="EMBL/GenBank/DDBJ databases">
        <authorList>
            <person name="Varghese N."/>
            <person name="Submissions S."/>
        </authorList>
    </citation>
    <scope>NUCLEOTIDE SEQUENCE [LARGE SCALE GENOMIC DNA]</scope>
    <source>
        <strain evidence="5 6">DSM 45474</strain>
    </source>
</reference>
<organism evidence="5 6">
    <name type="scientific">Melghirimyces algeriensis</name>
    <dbReference type="NCBI Taxonomy" id="910412"/>
    <lineage>
        <taxon>Bacteria</taxon>
        <taxon>Bacillati</taxon>
        <taxon>Bacillota</taxon>
        <taxon>Bacilli</taxon>
        <taxon>Bacillales</taxon>
        <taxon>Thermoactinomycetaceae</taxon>
        <taxon>Melghirimyces</taxon>
    </lineage>
</organism>
<keyword evidence="6" id="KW-1185">Reference proteome</keyword>
<accession>A0A521DK35</accession>
<evidence type="ECO:0000259" key="4">
    <source>
        <dbReference type="Pfam" id="PF00892"/>
    </source>
</evidence>
<dbReference type="GO" id="GO:0016020">
    <property type="term" value="C:membrane"/>
    <property type="evidence" value="ECO:0007669"/>
    <property type="project" value="InterPro"/>
</dbReference>
<dbReference type="EMBL" id="FXTI01000006">
    <property type="protein sequence ID" value="SMO71942.1"/>
    <property type="molecule type" value="Genomic_DNA"/>
</dbReference>
<sequence>MGVVFAILSAVMFAMNNVIVKKGIKRSPDSDNGFFITVLMNVILLGVLCFIVISIKGWDLQFSWKAILLFALAGLCTTGVGRLTLFFSISYIGPSKASAIRNSTPIFTTLFALFFLGESITLLPGIGMLLLLGGIFNEGVRLHLSRTTNHQSIDVHHATKAQRNSYVGLGLALFSAIIFGVGQGIRKQGLIEMDHAFLGVWIGALTSLVFVIIYQCVRREFIENLKQNVTSLNPYYFIAGGLTSLGPLFFFLAAQTIQVSYVSMIAAAEPLITVLISAAIFRGVESITRTTWVTILMMLFGTILIAMGL</sequence>
<dbReference type="RefSeq" id="WP_142505683.1">
    <property type="nucleotide sequence ID" value="NZ_FXTI01000006.1"/>
</dbReference>
<gene>
    <name evidence="5" type="ORF">SAMN06264849_10696</name>
</gene>
<feature type="transmembrane region" description="Helical" evidence="3">
    <location>
        <begin position="112"/>
        <end position="136"/>
    </location>
</feature>
<evidence type="ECO:0000313" key="5">
    <source>
        <dbReference type="EMBL" id="SMO71942.1"/>
    </source>
</evidence>
<name>A0A521DK35_9BACL</name>
<comment type="subcellular location">
    <subcellularLocation>
        <location evidence="1">Endomembrane system</location>
        <topology evidence="1">Multi-pass membrane protein</topology>
    </subcellularLocation>
</comment>
<feature type="transmembrane region" description="Helical" evidence="3">
    <location>
        <begin position="32"/>
        <end position="55"/>
    </location>
</feature>
<feature type="transmembrane region" description="Helical" evidence="3">
    <location>
        <begin position="235"/>
        <end position="254"/>
    </location>
</feature>
<feature type="domain" description="EamA" evidence="4">
    <location>
        <begin position="1"/>
        <end position="136"/>
    </location>
</feature>
<dbReference type="SUPFAM" id="SSF103481">
    <property type="entry name" value="Multidrug resistance efflux transporter EmrE"/>
    <property type="match status" value="2"/>
</dbReference>
<dbReference type="PANTHER" id="PTHR22911">
    <property type="entry name" value="ACYL-MALONYL CONDENSING ENZYME-RELATED"/>
    <property type="match status" value="1"/>
</dbReference>
<dbReference type="Proteomes" id="UP000315636">
    <property type="component" value="Unassembled WGS sequence"/>
</dbReference>
<protein>
    <submittedName>
        <fullName evidence="5">Uncharacterized membrane protein</fullName>
    </submittedName>
</protein>
<keyword evidence="3" id="KW-1133">Transmembrane helix</keyword>
<feature type="transmembrane region" description="Helical" evidence="3">
    <location>
        <begin position="166"/>
        <end position="185"/>
    </location>
</feature>
<comment type="similarity">
    <text evidence="2">Belongs to the EamA transporter family.</text>
</comment>
<dbReference type="OrthoDB" id="7849325at2"/>
<evidence type="ECO:0000256" key="3">
    <source>
        <dbReference type="SAM" id="Phobius"/>
    </source>
</evidence>
<dbReference type="InterPro" id="IPR037185">
    <property type="entry name" value="EmrE-like"/>
</dbReference>
<feature type="domain" description="EamA" evidence="4">
    <location>
        <begin position="168"/>
        <end position="306"/>
    </location>
</feature>
<feature type="transmembrane region" description="Helical" evidence="3">
    <location>
        <begin position="290"/>
        <end position="308"/>
    </location>
</feature>
<dbReference type="Pfam" id="PF00892">
    <property type="entry name" value="EamA"/>
    <property type="match status" value="2"/>
</dbReference>
<dbReference type="InterPro" id="IPR000620">
    <property type="entry name" value="EamA_dom"/>
</dbReference>
<keyword evidence="3" id="KW-0812">Transmembrane</keyword>
<dbReference type="AlphaFoldDB" id="A0A521DK35"/>
<feature type="transmembrane region" description="Helical" evidence="3">
    <location>
        <begin position="260"/>
        <end position="281"/>
    </location>
</feature>
<evidence type="ECO:0000256" key="2">
    <source>
        <dbReference type="ARBA" id="ARBA00007362"/>
    </source>
</evidence>
<proteinExistence type="inferred from homology"/>
<feature type="transmembrane region" description="Helical" evidence="3">
    <location>
        <begin position="197"/>
        <end position="214"/>
    </location>
</feature>
<evidence type="ECO:0000256" key="1">
    <source>
        <dbReference type="ARBA" id="ARBA00004127"/>
    </source>
</evidence>
<feature type="transmembrane region" description="Helical" evidence="3">
    <location>
        <begin position="67"/>
        <end position="92"/>
    </location>
</feature>